<evidence type="ECO:0000256" key="6">
    <source>
        <dbReference type="ARBA" id="ARBA00023033"/>
    </source>
</evidence>
<dbReference type="Proteomes" id="UP000565579">
    <property type="component" value="Unassembled WGS sequence"/>
</dbReference>
<dbReference type="InterPro" id="IPR002397">
    <property type="entry name" value="Cyt_P450_B"/>
</dbReference>
<feature type="compositionally biased region" description="Basic and acidic residues" evidence="8">
    <location>
        <begin position="68"/>
        <end position="77"/>
    </location>
</feature>
<feature type="region of interest" description="Disordered" evidence="8">
    <location>
        <begin position="68"/>
        <end position="92"/>
    </location>
</feature>
<dbReference type="PANTHER" id="PTHR46696">
    <property type="entry name" value="P450, PUTATIVE (EUROFUNG)-RELATED"/>
    <property type="match status" value="1"/>
</dbReference>
<evidence type="ECO:0000256" key="3">
    <source>
        <dbReference type="ARBA" id="ARBA00022723"/>
    </source>
</evidence>
<comment type="caution">
    <text evidence="9">The sequence shown here is derived from an EMBL/GenBank/DDBJ whole genome shotgun (WGS) entry which is preliminary data.</text>
</comment>
<dbReference type="CDD" id="cd11030">
    <property type="entry name" value="CYP105-like"/>
    <property type="match status" value="1"/>
</dbReference>
<dbReference type="EMBL" id="JACHMI010000001">
    <property type="protein sequence ID" value="MBB6550293.1"/>
    <property type="molecule type" value="Genomic_DNA"/>
</dbReference>
<keyword evidence="6 7" id="KW-0503">Monooxygenase</keyword>
<dbReference type="Pfam" id="PF00067">
    <property type="entry name" value="p450"/>
    <property type="match status" value="1"/>
</dbReference>
<dbReference type="InterPro" id="IPR001128">
    <property type="entry name" value="Cyt_P450"/>
</dbReference>
<feature type="region of interest" description="Disordered" evidence="8">
    <location>
        <begin position="1"/>
        <end position="24"/>
    </location>
</feature>
<dbReference type="PROSITE" id="PS00086">
    <property type="entry name" value="CYTOCHROME_P450"/>
    <property type="match status" value="1"/>
</dbReference>
<dbReference type="InterPro" id="IPR017972">
    <property type="entry name" value="Cyt_P450_CS"/>
</dbReference>
<gene>
    <name evidence="9" type="ORF">HD593_005088</name>
</gene>
<evidence type="ECO:0000256" key="8">
    <source>
        <dbReference type="SAM" id="MobiDB-lite"/>
    </source>
</evidence>
<dbReference type="GO" id="GO:0004497">
    <property type="term" value="F:monooxygenase activity"/>
    <property type="evidence" value="ECO:0007669"/>
    <property type="project" value="UniProtKB-KW"/>
</dbReference>
<comment type="similarity">
    <text evidence="1 7">Belongs to the cytochrome P450 family.</text>
</comment>
<proteinExistence type="inferred from homology"/>
<organism evidence="9 10">
    <name type="scientific">Nonomuraea rubra</name>
    <dbReference type="NCBI Taxonomy" id="46180"/>
    <lineage>
        <taxon>Bacteria</taxon>
        <taxon>Bacillati</taxon>
        <taxon>Actinomycetota</taxon>
        <taxon>Actinomycetes</taxon>
        <taxon>Streptosporangiales</taxon>
        <taxon>Streptosporangiaceae</taxon>
        <taxon>Nonomuraea</taxon>
    </lineage>
</organism>
<sequence length="410" mass="44313">MSDGQPALPLETDRPTPFDPPLGLRRRAPLSRLAYPDGHLGWVATGYDVTRAILADPRFSTRRELLHQPVGRERATEEPSPAEPGIFPHLDPPEHTRYRRLLGHHFGPRRVAELMPAIRRHTERALRDLADGGSPADLVAGFAMPIPALVICELLGVEAEDRQRIQAATSVMNDLDSHPEQAADAVGTITATVRAVLADGRSDGGLLAQAAASGELGDEELTNLGMVLLATGHLPTASMLALGAFVLLTDPVQRARLAVDPGRAVEELLRYLSILQFDVRRTALTAVEIGGQVIAAGETVVLALPLANRDPGHFPDPDTLDLTRSAAGHLAFGHGVHQCLGQHLARAELRVALTALFEHFPDLRLAVPPAEVPTRDRMAVYGVDRLPVSWSTVRTEQPRKVHDHALQDSG</sequence>
<dbReference type="AlphaFoldDB" id="A0A7X0NVB7"/>
<evidence type="ECO:0000256" key="7">
    <source>
        <dbReference type="RuleBase" id="RU000461"/>
    </source>
</evidence>
<evidence type="ECO:0000256" key="5">
    <source>
        <dbReference type="ARBA" id="ARBA00023004"/>
    </source>
</evidence>
<name>A0A7X0NVB7_9ACTN</name>
<evidence type="ECO:0000256" key="2">
    <source>
        <dbReference type="ARBA" id="ARBA00022617"/>
    </source>
</evidence>
<evidence type="ECO:0000256" key="1">
    <source>
        <dbReference type="ARBA" id="ARBA00010617"/>
    </source>
</evidence>
<dbReference type="RefSeq" id="WP_185104590.1">
    <property type="nucleotide sequence ID" value="NZ_BAAAXY010000014.1"/>
</dbReference>
<keyword evidence="10" id="KW-1185">Reference proteome</keyword>
<protein>
    <submittedName>
        <fullName evidence="9">Cytochrome P450</fullName>
    </submittedName>
</protein>
<dbReference type="SUPFAM" id="SSF48264">
    <property type="entry name" value="Cytochrome P450"/>
    <property type="match status" value="1"/>
</dbReference>
<dbReference type="PANTHER" id="PTHR46696:SF6">
    <property type="entry name" value="P450, PUTATIVE (EUROFUNG)-RELATED"/>
    <property type="match status" value="1"/>
</dbReference>
<dbReference type="FunFam" id="1.10.630.10:FF:000018">
    <property type="entry name" value="Cytochrome P450 monooxygenase"/>
    <property type="match status" value="1"/>
</dbReference>
<evidence type="ECO:0000313" key="9">
    <source>
        <dbReference type="EMBL" id="MBB6550293.1"/>
    </source>
</evidence>
<dbReference type="Gene3D" id="1.10.630.10">
    <property type="entry name" value="Cytochrome P450"/>
    <property type="match status" value="1"/>
</dbReference>
<reference evidence="9 10" key="1">
    <citation type="submission" date="2020-08" db="EMBL/GenBank/DDBJ databases">
        <title>Sequencing the genomes of 1000 actinobacteria strains.</title>
        <authorList>
            <person name="Klenk H.-P."/>
        </authorList>
    </citation>
    <scope>NUCLEOTIDE SEQUENCE [LARGE SCALE GENOMIC DNA]</scope>
    <source>
        <strain evidence="9 10">DSM 43768</strain>
    </source>
</reference>
<keyword evidence="2 7" id="KW-0349">Heme</keyword>
<accession>A0A7X0NVB7</accession>
<evidence type="ECO:0000256" key="4">
    <source>
        <dbReference type="ARBA" id="ARBA00023002"/>
    </source>
</evidence>
<keyword evidence="4 7" id="KW-0560">Oxidoreductase</keyword>
<dbReference type="GO" id="GO:0005506">
    <property type="term" value="F:iron ion binding"/>
    <property type="evidence" value="ECO:0007669"/>
    <property type="project" value="InterPro"/>
</dbReference>
<dbReference type="InterPro" id="IPR036396">
    <property type="entry name" value="Cyt_P450_sf"/>
</dbReference>
<dbReference type="PRINTS" id="PR00359">
    <property type="entry name" value="BP450"/>
</dbReference>
<keyword evidence="5 7" id="KW-0408">Iron</keyword>
<evidence type="ECO:0000313" key="10">
    <source>
        <dbReference type="Proteomes" id="UP000565579"/>
    </source>
</evidence>
<dbReference type="GO" id="GO:0020037">
    <property type="term" value="F:heme binding"/>
    <property type="evidence" value="ECO:0007669"/>
    <property type="project" value="InterPro"/>
</dbReference>
<keyword evidence="3 7" id="KW-0479">Metal-binding</keyword>
<dbReference type="GO" id="GO:0016705">
    <property type="term" value="F:oxidoreductase activity, acting on paired donors, with incorporation or reduction of molecular oxygen"/>
    <property type="evidence" value="ECO:0007669"/>
    <property type="project" value="InterPro"/>
</dbReference>